<evidence type="ECO:0000313" key="3">
    <source>
        <dbReference type="WBParaSite" id="Hba_04077"/>
    </source>
</evidence>
<dbReference type="PANTHER" id="PTHR31524:SF2">
    <property type="entry name" value="PROTEIN CBG10426"/>
    <property type="match status" value="1"/>
</dbReference>
<dbReference type="WBParaSite" id="Hba_04077">
    <property type="protein sequence ID" value="Hba_04077"/>
    <property type="gene ID" value="Hba_04077"/>
</dbReference>
<feature type="region of interest" description="Disordered" evidence="1">
    <location>
        <begin position="194"/>
        <end position="226"/>
    </location>
</feature>
<feature type="region of interest" description="Disordered" evidence="1">
    <location>
        <begin position="273"/>
        <end position="314"/>
    </location>
</feature>
<feature type="compositionally biased region" description="Basic and acidic residues" evidence="1">
    <location>
        <begin position="203"/>
        <end position="226"/>
    </location>
</feature>
<dbReference type="PANTHER" id="PTHR31524">
    <property type="match status" value="1"/>
</dbReference>
<accession>A0A1I7WGG0</accession>
<organism evidence="2 3">
    <name type="scientific">Heterorhabditis bacteriophora</name>
    <name type="common">Entomopathogenic nematode worm</name>
    <dbReference type="NCBI Taxonomy" id="37862"/>
    <lineage>
        <taxon>Eukaryota</taxon>
        <taxon>Metazoa</taxon>
        <taxon>Ecdysozoa</taxon>
        <taxon>Nematoda</taxon>
        <taxon>Chromadorea</taxon>
        <taxon>Rhabditida</taxon>
        <taxon>Rhabditina</taxon>
        <taxon>Rhabditomorpha</taxon>
        <taxon>Strongyloidea</taxon>
        <taxon>Heterorhabditidae</taxon>
        <taxon>Heterorhabditis</taxon>
    </lineage>
</organism>
<feature type="compositionally biased region" description="Basic and acidic residues" evidence="1">
    <location>
        <begin position="293"/>
        <end position="309"/>
    </location>
</feature>
<protein>
    <submittedName>
        <fullName evidence="3">Ricin B-type lectin domain-containing protein</fullName>
    </submittedName>
</protein>
<proteinExistence type="predicted"/>
<dbReference type="Proteomes" id="UP000095283">
    <property type="component" value="Unplaced"/>
</dbReference>
<evidence type="ECO:0000256" key="1">
    <source>
        <dbReference type="SAM" id="MobiDB-lite"/>
    </source>
</evidence>
<keyword evidence="2" id="KW-1185">Reference proteome</keyword>
<name>A0A1I7WGG0_HETBA</name>
<feature type="compositionally biased region" description="Low complexity" evidence="1">
    <location>
        <begin position="280"/>
        <end position="289"/>
    </location>
</feature>
<evidence type="ECO:0000313" key="2">
    <source>
        <dbReference type="Proteomes" id="UP000095283"/>
    </source>
</evidence>
<sequence length="432" mass="50835">MYTDFSGYEHLVEKELNHHSISLAECREWIATKKCEYGTLSKAASSGIWSTNNKVEVDYPNRFSSLFSPKRYYKENCVIIETKLYSHFNQSTPSNVLSDLSNCKYQDGSCQPGKINEIMVWDVNKDQNCQYISIGKLDGIMNNGLWINSQNQIALELKGNKMVRDCNLDLLISEEGFAVRKLVMNKLPIPQALTSSSVSQTPRSEDREREEYYKRQREIQKDRELREQQIRRDKEVRDKYEADRKEFERRREEKMKQHFEFEKRKQEKIERLARLKDQESNNNTSNNNNLQDNRTDRTKRSNKDEENLPVKRSQNITHEIQCPEFSRPKNVLRLYRVAMTPVPQSASINKFQNSVMRMITLAMSDAEKPEQDGFVDVPYQERPTCLQGGTRPSKRQPIRILRMCRLDERGRRLHTLCYGQSSNTKEYKDPTL</sequence>
<dbReference type="AlphaFoldDB" id="A0A1I7WGG0"/>
<reference evidence="3" key="1">
    <citation type="submission" date="2016-11" db="UniProtKB">
        <authorList>
            <consortium name="WormBaseParasite"/>
        </authorList>
    </citation>
    <scope>IDENTIFICATION</scope>
</reference>